<gene>
    <name evidence="2" type="ORF">BB559_000011</name>
</gene>
<dbReference type="Proteomes" id="UP000245699">
    <property type="component" value="Unassembled WGS sequence"/>
</dbReference>
<evidence type="ECO:0000256" key="1">
    <source>
        <dbReference type="SAM" id="MobiDB-lite"/>
    </source>
</evidence>
<proteinExistence type="predicted"/>
<dbReference type="EMBL" id="MBFT01000001">
    <property type="protein sequence ID" value="PVV00230.1"/>
    <property type="molecule type" value="Genomic_DNA"/>
</dbReference>
<organism evidence="2 3">
    <name type="scientific">Furculomyces boomerangus</name>
    <dbReference type="NCBI Taxonomy" id="61424"/>
    <lineage>
        <taxon>Eukaryota</taxon>
        <taxon>Fungi</taxon>
        <taxon>Fungi incertae sedis</taxon>
        <taxon>Zoopagomycota</taxon>
        <taxon>Kickxellomycotina</taxon>
        <taxon>Harpellomycetes</taxon>
        <taxon>Harpellales</taxon>
        <taxon>Harpellaceae</taxon>
        <taxon>Furculomyces</taxon>
    </lineage>
</organism>
<accession>A0A2T9Z6N4</accession>
<keyword evidence="3" id="KW-1185">Reference proteome</keyword>
<evidence type="ECO:0000313" key="3">
    <source>
        <dbReference type="Proteomes" id="UP000245699"/>
    </source>
</evidence>
<name>A0A2T9Z6N4_9FUNG</name>
<protein>
    <submittedName>
        <fullName evidence="2">Uncharacterized protein</fullName>
    </submittedName>
</protein>
<sequence>MESSSSNNNTIKNISAVELSNKLGDSIKELLQAGILAQKYINNPNIDSELPNEDLEKLGSCVKTYKSIAKSLKEKGEYCIDKDENKLSNKKENEDSKSKTEKDSKSTEEIIQRYQDLTEKHKYEMQRLEGLIKQTRNLQTAAKLLLSVDN</sequence>
<comment type="caution">
    <text evidence="2">The sequence shown here is derived from an EMBL/GenBank/DDBJ whole genome shotgun (WGS) entry which is preliminary data.</text>
</comment>
<reference evidence="2 3" key="1">
    <citation type="journal article" date="2018" name="MBio">
        <title>Comparative Genomics Reveals the Core Gene Toolbox for the Fungus-Insect Symbiosis.</title>
        <authorList>
            <person name="Wang Y."/>
            <person name="Stata M."/>
            <person name="Wang W."/>
            <person name="Stajich J.E."/>
            <person name="White M.M."/>
            <person name="Moncalvo J.M."/>
        </authorList>
    </citation>
    <scope>NUCLEOTIDE SEQUENCE [LARGE SCALE GENOMIC DNA]</scope>
    <source>
        <strain evidence="2 3">AUS-77-4</strain>
    </source>
</reference>
<evidence type="ECO:0000313" key="2">
    <source>
        <dbReference type="EMBL" id="PVV00230.1"/>
    </source>
</evidence>
<dbReference type="AlphaFoldDB" id="A0A2T9Z6N4"/>
<feature type="region of interest" description="Disordered" evidence="1">
    <location>
        <begin position="82"/>
        <end position="108"/>
    </location>
</feature>